<protein>
    <submittedName>
        <fullName evidence="1">Uncharacterized protein</fullName>
    </submittedName>
</protein>
<name>A0A0F5ZPN1_STEMA</name>
<reference evidence="1 2" key="1">
    <citation type="submission" date="2015-03" db="EMBL/GenBank/DDBJ databases">
        <title>Draft genome of Stenotrophomonas maltophila isolated from urine specimen.</title>
        <authorList>
            <person name="Murugan N."/>
            <person name="Malathi J."/>
            <person name="Umashankar V."/>
            <person name="Madhavan H."/>
        </authorList>
    </citation>
    <scope>NUCLEOTIDE SEQUENCE [LARGE SCALE GENOMIC DNA]</scope>
    <source>
        <strain evidence="1 2">JMNMN1</strain>
    </source>
</reference>
<organism evidence="1 2">
    <name type="scientific">Stenotrophomonas maltophilia</name>
    <name type="common">Pseudomonas maltophilia</name>
    <name type="synonym">Xanthomonas maltophilia</name>
    <dbReference type="NCBI Taxonomy" id="40324"/>
    <lineage>
        <taxon>Bacteria</taxon>
        <taxon>Pseudomonadati</taxon>
        <taxon>Pseudomonadota</taxon>
        <taxon>Gammaproteobacteria</taxon>
        <taxon>Lysobacterales</taxon>
        <taxon>Lysobacteraceae</taxon>
        <taxon>Stenotrophomonas</taxon>
        <taxon>Stenotrophomonas maltophilia group</taxon>
    </lineage>
</organism>
<gene>
    <name evidence="1" type="ORF">VM57_02080</name>
</gene>
<sequence>MMVQAVVDRLEGRLHVAEVHDPAGLRPRLALDLQFHPERVAMQTRALVPRRHVGEAVRRLEHEDLKIPWRDCTPQVAGHPERMLGFVK</sequence>
<proteinExistence type="predicted"/>
<dbReference type="AlphaFoldDB" id="A0A0F5ZPN1"/>
<dbReference type="EMBL" id="JZRZ01000004">
    <property type="protein sequence ID" value="KKD57701.1"/>
    <property type="molecule type" value="Genomic_DNA"/>
</dbReference>
<accession>A0A0F5ZPN1</accession>
<evidence type="ECO:0000313" key="1">
    <source>
        <dbReference type="EMBL" id="KKD57701.1"/>
    </source>
</evidence>
<evidence type="ECO:0000313" key="2">
    <source>
        <dbReference type="Proteomes" id="UP000243478"/>
    </source>
</evidence>
<dbReference type="Proteomes" id="UP000243478">
    <property type="component" value="Unassembled WGS sequence"/>
</dbReference>
<comment type="caution">
    <text evidence="1">The sequence shown here is derived from an EMBL/GenBank/DDBJ whole genome shotgun (WGS) entry which is preliminary data.</text>
</comment>